<evidence type="ECO:0000313" key="1">
    <source>
        <dbReference type="EMBL" id="KNE63791.1"/>
    </source>
</evidence>
<proteinExistence type="predicted"/>
<keyword evidence="2" id="KW-1185">Reference proteome</keyword>
<dbReference type="EMBL" id="GG745343">
    <property type="protein sequence ID" value="KNE63791.1"/>
    <property type="molecule type" value="Genomic_DNA"/>
</dbReference>
<reference evidence="1 2" key="1">
    <citation type="submission" date="2009-11" db="EMBL/GenBank/DDBJ databases">
        <title>Annotation of Allomyces macrogynus ATCC 38327.</title>
        <authorList>
            <consortium name="The Broad Institute Genome Sequencing Platform"/>
            <person name="Russ C."/>
            <person name="Cuomo C."/>
            <person name="Burger G."/>
            <person name="Gray M.W."/>
            <person name="Holland P.W.H."/>
            <person name="King N."/>
            <person name="Lang F.B.F."/>
            <person name="Roger A.J."/>
            <person name="Ruiz-Trillo I."/>
            <person name="Young S.K."/>
            <person name="Zeng Q."/>
            <person name="Gargeya S."/>
            <person name="Fitzgerald M."/>
            <person name="Haas B."/>
            <person name="Abouelleil A."/>
            <person name="Alvarado L."/>
            <person name="Arachchi H.M."/>
            <person name="Berlin A."/>
            <person name="Chapman S.B."/>
            <person name="Gearin G."/>
            <person name="Goldberg J."/>
            <person name="Griggs A."/>
            <person name="Gujja S."/>
            <person name="Hansen M."/>
            <person name="Heiman D."/>
            <person name="Howarth C."/>
            <person name="Larimer J."/>
            <person name="Lui A."/>
            <person name="MacDonald P.J.P."/>
            <person name="McCowen C."/>
            <person name="Montmayeur A."/>
            <person name="Murphy C."/>
            <person name="Neiman D."/>
            <person name="Pearson M."/>
            <person name="Priest M."/>
            <person name="Roberts A."/>
            <person name="Saif S."/>
            <person name="Shea T."/>
            <person name="Sisk P."/>
            <person name="Stolte C."/>
            <person name="Sykes S."/>
            <person name="Wortman J."/>
            <person name="Nusbaum C."/>
            <person name="Birren B."/>
        </authorList>
    </citation>
    <scope>NUCLEOTIDE SEQUENCE [LARGE SCALE GENOMIC DNA]</scope>
    <source>
        <strain evidence="1 2">ATCC 38327</strain>
    </source>
</reference>
<reference evidence="2" key="2">
    <citation type="submission" date="2009-11" db="EMBL/GenBank/DDBJ databases">
        <title>The Genome Sequence of Allomyces macrogynus strain ATCC 38327.</title>
        <authorList>
            <consortium name="The Broad Institute Genome Sequencing Platform"/>
            <person name="Russ C."/>
            <person name="Cuomo C."/>
            <person name="Shea T."/>
            <person name="Young S.K."/>
            <person name="Zeng Q."/>
            <person name="Koehrsen M."/>
            <person name="Haas B."/>
            <person name="Borodovsky M."/>
            <person name="Guigo R."/>
            <person name="Alvarado L."/>
            <person name="Berlin A."/>
            <person name="Borenstein D."/>
            <person name="Chen Z."/>
            <person name="Engels R."/>
            <person name="Freedman E."/>
            <person name="Gellesch M."/>
            <person name="Goldberg J."/>
            <person name="Griggs A."/>
            <person name="Gujja S."/>
            <person name="Heiman D."/>
            <person name="Hepburn T."/>
            <person name="Howarth C."/>
            <person name="Jen D."/>
            <person name="Larson L."/>
            <person name="Lewis B."/>
            <person name="Mehta T."/>
            <person name="Park D."/>
            <person name="Pearson M."/>
            <person name="Roberts A."/>
            <person name="Saif S."/>
            <person name="Shenoy N."/>
            <person name="Sisk P."/>
            <person name="Stolte C."/>
            <person name="Sykes S."/>
            <person name="Walk T."/>
            <person name="White J."/>
            <person name="Yandava C."/>
            <person name="Burger G."/>
            <person name="Gray M.W."/>
            <person name="Holland P.W.H."/>
            <person name="King N."/>
            <person name="Lang F.B.F."/>
            <person name="Roger A.J."/>
            <person name="Ruiz-Trillo I."/>
            <person name="Lander E."/>
            <person name="Nusbaum C."/>
        </authorList>
    </citation>
    <scope>NUCLEOTIDE SEQUENCE [LARGE SCALE GENOMIC DNA]</scope>
    <source>
        <strain evidence="2">ATCC 38327</strain>
    </source>
</reference>
<gene>
    <name evidence="1" type="ORF">AMAG_08867</name>
</gene>
<accession>A0A0L0SMK4</accession>
<sequence length="199" mass="21065">MSIGFPHLLHSRSNTSPASAPPDAATVQQFAIALLSAIPDHVLAVPSLFPGHMSLTLSALHRVLPYVAKLLAASADDVSDMSMHAAGVYAFQDISIDLSLATINDFVREVAVDSSLANEATPLQSPTSPMFAAHDTSKGPELHSLQEAPRAAATRSAWPRPYSPRRCWALLSPPTCPQRSLGTLPSSSCRCTCIPSARA</sequence>
<protein>
    <submittedName>
        <fullName evidence="1">Uncharacterized protein</fullName>
    </submittedName>
</protein>
<dbReference type="AlphaFoldDB" id="A0A0L0SMK4"/>
<dbReference type="VEuPathDB" id="FungiDB:AMAG_08867"/>
<dbReference type="OrthoDB" id="10563980at2759"/>
<evidence type="ECO:0000313" key="2">
    <source>
        <dbReference type="Proteomes" id="UP000054350"/>
    </source>
</evidence>
<dbReference type="Proteomes" id="UP000054350">
    <property type="component" value="Unassembled WGS sequence"/>
</dbReference>
<name>A0A0L0SMK4_ALLM3</name>
<organism evidence="1 2">
    <name type="scientific">Allomyces macrogynus (strain ATCC 38327)</name>
    <name type="common">Allomyces javanicus var. macrogynus</name>
    <dbReference type="NCBI Taxonomy" id="578462"/>
    <lineage>
        <taxon>Eukaryota</taxon>
        <taxon>Fungi</taxon>
        <taxon>Fungi incertae sedis</taxon>
        <taxon>Blastocladiomycota</taxon>
        <taxon>Blastocladiomycetes</taxon>
        <taxon>Blastocladiales</taxon>
        <taxon>Blastocladiaceae</taxon>
        <taxon>Allomyces</taxon>
    </lineage>
</organism>